<dbReference type="RefSeq" id="WP_083616425.1">
    <property type="nucleotide sequence ID" value="NZ_LR734824.1"/>
</dbReference>
<reference evidence="2" key="1">
    <citation type="submission" date="2019-10" db="EMBL/GenBank/DDBJ databases">
        <authorList>
            <consortium name="Genoscope - CEA"/>
            <person name="William W."/>
        </authorList>
    </citation>
    <scope>NUCLEOTIDE SEQUENCE [LARGE SCALE GENOMIC DNA]</scope>
    <source>
        <strain evidence="2">BBR_PRJEB10992</strain>
    </source>
</reference>
<dbReference type="AlphaFoldDB" id="A0A7Z9BM12"/>
<comment type="similarity">
    <text evidence="1">Belongs to the UPF0175 family.</text>
</comment>
<dbReference type="PANTHER" id="PTHR37525">
    <property type="entry name" value="UPF0175 PROTEIN SSL1255"/>
    <property type="match status" value="1"/>
</dbReference>
<organism evidence="2 3">
    <name type="scientific">Planktothrix serta PCC 8927</name>
    <dbReference type="NCBI Taxonomy" id="671068"/>
    <lineage>
        <taxon>Bacteria</taxon>
        <taxon>Bacillati</taxon>
        <taxon>Cyanobacteriota</taxon>
        <taxon>Cyanophyceae</taxon>
        <taxon>Oscillatoriophycideae</taxon>
        <taxon>Oscillatoriales</taxon>
        <taxon>Microcoleaceae</taxon>
        <taxon>Planktothrix</taxon>
    </lineage>
</organism>
<sequence>MNITIPDEILTSAKMSEDDIKLELAILLYQQKKISTGQARRLAGMHLIQFQKEMSKRGVCVNYDVEDFQADIETLKRLGEYRSRGSRGDRFSN</sequence>
<dbReference type="EMBL" id="CZCU02000124">
    <property type="protein sequence ID" value="VXD15525.1"/>
    <property type="molecule type" value="Genomic_DNA"/>
</dbReference>
<accession>A0A7Z9BM12</accession>
<dbReference type="Proteomes" id="UP000184550">
    <property type="component" value="Unassembled WGS sequence"/>
</dbReference>
<dbReference type="InterPro" id="IPR052264">
    <property type="entry name" value="UPF0175_domain"/>
</dbReference>
<protein>
    <submittedName>
        <fullName evidence="2">Uncharacterized protein</fullName>
    </submittedName>
</protein>
<evidence type="ECO:0000256" key="1">
    <source>
        <dbReference type="ARBA" id="ARBA00005651"/>
    </source>
</evidence>
<dbReference type="InterPro" id="IPR005368">
    <property type="entry name" value="UPF0175"/>
</dbReference>
<dbReference type="Pfam" id="PF03683">
    <property type="entry name" value="UPF0175"/>
    <property type="match status" value="1"/>
</dbReference>
<evidence type="ECO:0000313" key="3">
    <source>
        <dbReference type="Proteomes" id="UP000184550"/>
    </source>
</evidence>
<dbReference type="PANTHER" id="PTHR37525:SF1">
    <property type="entry name" value="UPF0175 PROTEIN SSL1255"/>
    <property type="match status" value="1"/>
</dbReference>
<name>A0A7Z9BM12_9CYAN</name>
<evidence type="ECO:0000313" key="2">
    <source>
        <dbReference type="EMBL" id="VXD15525.1"/>
    </source>
</evidence>
<dbReference type="OrthoDB" id="462653at2"/>
<gene>
    <name evidence="2" type="ORF">PL8927_50022</name>
</gene>
<keyword evidence="3" id="KW-1185">Reference proteome</keyword>
<proteinExistence type="inferred from homology"/>
<comment type="caution">
    <text evidence="2">The sequence shown here is derived from an EMBL/GenBank/DDBJ whole genome shotgun (WGS) entry which is preliminary data.</text>
</comment>